<dbReference type="InterPro" id="IPR000782">
    <property type="entry name" value="FAS1_domain"/>
</dbReference>
<keyword evidence="3" id="KW-1185">Reference proteome</keyword>
<gene>
    <name evidence="2" type="ORF">SAMN05444366_3413</name>
</gene>
<feature type="domain" description="FAS1" evidence="1">
    <location>
        <begin position="33"/>
        <end position="204"/>
    </location>
</feature>
<dbReference type="InterPro" id="IPR036378">
    <property type="entry name" value="FAS1_dom_sf"/>
</dbReference>
<proteinExistence type="predicted"/>
<dbReference type="SUPFAM" id="SSF82153">
    <property type="entry name" value="FAS1 domain"/>
    <property type="match status" value="1"/>
</dbReference>
<protein>
    <submittedName>
        <fullName evidence="2">Fasciclin domain-containing protein</fullName>
    </submittedName>
</protein>
<evidence type="ECO:0000313" key="2">
    <source>
        <dbReference type="EMBL" id="SHM53792.1"/>
    </source>
</evidence>
<dbReference type="STRING" id="29534.SAMN05444366_3413"/>
<accession>A0A1M7JL78</accession>
<sequence>MKYISIIIVLFTLYSCSNDDYLIDGGLADQNVGMSTYDFLKSHKQLDTLALLIEKAGMIDMVNAKSTTLFAPNNLSIKNYIYYMRFVEENQDYGINDIPVEDLKVMLGGYIFDQSLDRSKLVNEGKIYIAHNGEERMLSLRPVDQYGDQLDEFPEYVYYTFKGEDDYWGANPAEDGNNDDVYTVVRTSNLISTNGVIHVLQGTHHFSNYIVN</sequence>
<name>A0A1M7JL78_9FLAO</name>
<reference evidence="3" key="1">
    <citation type="submission" date="2016-11" db="EMBL/GenBank/DDBJ databases">
        <authorList>
            <person name="Varghese N."/>
            <person name="Submissions S."/>
        </authorList>
    </citation>
    <scope>NUCLEOTIDE SEQUENCE [LARGE SCALE GENOMIC DNA]</scope>
    <source>
        <strain evidence="3">DSM 1811</strain>
    </source>
</reference>
<dbReference type="Proteomes" id="UP000184121">
    <property type="component" value="Unassembled WGS sequence"/>
</dbReference>
<dbReference type="OrthoDB" id="836286at2"/>
<dbReference type="AlphaFoldDB" id="A0A1M7JL78"/>
<evidence type="ECO:0000259" key="1">
    <source>
        <dbReference type="PROSITE" id="PS50213"/>
    </source>
</evidence>
<evidence type="ECO:0000313" key="3">
    <source>
        <dbReference type="Proteomes" id="UP000184121"/>
    </source>
</evidence>
<dbReference type="EMBL" id="FRBY01000005">
    <property type="protein sequence ID" value="SHM53792.1"/>
    <property type="molecule type" value="Genomic_DNA"/>
</dbReference>
<dbReference type="PROSITE" id="PS50213">
    <property type="entry name" value="FAS1"/>
    <property type="match status" value="1"/>
</dbReference>
<dbReference type="Gene3D" id="2.30.180.10">
    <property type="entry name" value="FAS1 domain"/>
    <property type="match status" value="1"/>
</dbReference>
<dbReference type="PROSITE" id="PS51257">
    <property type="entry name" value="PROKAR_LIPOPROTEIN"/>
    <property type="match status" value="1"/>
</dbReference>
<organism evidence="2 3">
    <name type="scientific">Flavobacterium saccharophilum</name>
    <dbReference type="NCBI Taxonomy" id="29534"/>
    <lineage>
        <taxon>Bacteria</taxon>
        <taxon>Pseudomonadati</taxon>
        <taxon>Bacteroidota</taxon>
        <taxon>Flavobacteriia</taxon>
        <taxon>Flavobacteriales</taxon>
        <taxon>Flavobacteriaceae</taxon>
        <taxon>Flavobacterium</taxon>
    </lineage>
</organism>
<dbReference type="RefSeq" id="WP_072974336.1">
    <property type="nucleotide sequence ID" value="NZ_FRBY01000005.1"/>
</dbReference>